<accession>K0SP93</accession>
<gene>
    <name evidence="1" type="ORF">THAOC_19481</name>
</gene>
<proteinExistence type="predicted"/>
<evidence type="ECO:0000313" key="1">
    <source>
        <dbReference type="EMBL" id="EJK60212.1"/>
    </source>
</evidence>
<comment type="caution">
    <text evidence="1">The sequence shown here is derived from an EMBL/GenBank/DDBJ whole genome shotgun (WGS) entry which is preliminary data.</text>
</comment>
<protein>
    <submittedName>
        <fullName evidence="1">Uncharacterized protein</fullName>
    </submittedName>
</protein>
<reference evidence="1 2" key="1">
    <citation type="journal article" date="2012" name="Genome Biol.">
        <title>Genome and low-iron response of an oceanic diatom adapted to chronic iron limitation.</title>
        <authorList>
            <person name="Lommer M."/>
            <person name="Specht M."/>
            <person name="Roy A.S."/>
            <person name="Kraemer L."/>
            <person name="Andreson R."/>
            <person name="Gutowska M.A."/>
            <person name="Wolf J."/>
            <person name="Bergner S.V."/>
            <person name="Schilhabel M.B."/>
            <person name="Klostermeier U.C."/>
            <person name="Beiko R.G."/>
            <person name="Rosenstiel P."/>
            <person name="Hippler M."/>
            <person name="Laroche J."/>
        </authorList>
    </citation>
    <scope>NUCLEOTIDE SEQUENCE [LARGE SCALE GENOMIC DNA]</scope>
    <source>
        <strain evidence="1 2">CCMP1005</strain>
    </source>
</reference>
<keyword evidence="2" id="KW-1185">Reference proteome</keyword>
<evidence type="ECO:0000313" key="2">
    <source>
        <dbReference type="Proteomes" id="UP000266841"/>
    </source>
</evidence>
<dbReference type="Proteomes" id="UP000266841">
    <property type="component" value="Unassembled WGS sequence"/>
</dbReference>
<dbReference type="EMBL" id="AGNL01021379">
    <property type="protein sequence ID" value="EJK60212.1"/>
    <property type="molecule type" value="Genomic_DNA"/>
</dbReference>
<dbReference type="AlphaFoldDB" id="K0SP93"/>
<name>K0SP93_THAOC</name>
<organism evidence="1 2">
    <name type="scientific">Thalassiosira oceanica</name>
    <name type="common">Marine diatom</name>
    <dbReference type="NCBI Taxonomy" id="159749"/>
    <lineage>
        <taxon>Eukaryota</taxon>
        <taxon>Sar</taxon>
        <taxon>Stramenopiles</taxon>
        <taxon>Ochrophyta</taxon>
        <taxon>Bacillariophyta</taxon>
        <taxon>Coscinodiscophyceae</taxon>
        <taxon>Thalassiosirophycidae</taxon>
        <taxon>Thalassiosirales</taxon>
        <taxon>Thalassiosiraceae</taxon>
        <taxon>Thalassiosira</taxon>
    </lineage>
</organism>
<sequence length="243" mass="27088">MTTSDFLPVEVLGVCEVPRLLPSTLLVVSGELRPFARPSLIERTRSFNRHFVQPHWTVRIVPRQRRPEVLVAPVRLVDVTQYTSFFPFWSHLTWITRVGILLLFLSDRDLTWWPYQSPGCRTPTAADPAVVAAGDELDSSRQGLGLGAVHQRRLEERPGRVHSRATPPWIERRCNNSGVLHPSPPKKPVWTLGCAPPSHSPSSSVPAFGASMKWPGATRSGFTLQSNVGTLEECPPGTPRHPF</sequence>